<dbReference type="Proteomes" id="UP001159427">
    <property type="component" value="Unassembled WGS sequence"/>
</dbReference>
<dbReference type="InterPro" id="IPR008965">
    <property type="entry name" value="CBM2/CBM3_carb-bd_dom_sf"/>
</dbReference>
<feature type="chain" id="PRO_5046655364" description="CBM2 domain-containing protein" evidence="1">
    <location>
        <begin position="20"/>
        <end position="291"/>
    </location>
</feature>
<organism evidence="3 4">
    <name type="scientific">Porites evermanni</name>
    <dbReference type="NCBI Taxonomy" id="104178"/>
    <lineage>
        <taxon>Eukaryota</taxon>
        <taxon>Metazoa</taxon>
        <taxon>Cnidaria</taxon>
        <taxon>Anthozoa</taxon>
        <taxon>Hexacorallia</taxon>
        <taxon>Scleractinia</taxon>
        <taxon>Fungiina</taxon>
        <taxon>Poritidae</taxon>
        <taxon>Porites</taxon>
    </lineage>
</organism>
<keyword evidence="1" id="KW-0732">Signal</keyword>
<dbReference type="Pfam" id="PF00553">
    <property type="entry name" value="CBM_2"/>
    <property type="match status" value="2"/>
</dbReference>
<evidence type="ECO:0000313" key="3">
    <source>
        <dbReference type="EMBL" id="CAH3157812.1"/>
    </source>
</evidence>
<evidence type="ECO:0000313" key="4">
    <source>
        <dbReference type="Proteomes" id="UP001159427"/>
    </source>
</evidence>
<keyword evidence="4" id="KW-1185">Reference proteome</keyword>
<reference evidence="3 4" key="1">
    <citation type="submission" date="2022-05" db="EMBL/GenBank/DDBJ databases">
        <authorList>
            <consortium name="Genoscope - CEA"/>
            <person name="William W."/>
        </authorList>
    </citation>
    <scope>NUCLEOTIDE SEQUENCE [LARGE SCALE GENOMIC DNA]</scope>
</reference>
<name>A0ABN8QA53_9CNID</name>
<dbReference type="EMBL" id="CALNXI010001156">
    <property type="protein sequence ID" value="CAH3157812.1"/>
    <property type="molecule type" value="Genomic_DNA"/>
</dbReference>
<proteinExistence type="predicted"/>
<dbReference type="InterPro" id="IPR001919">
    <property type="entry name" value="CBD2"/>
</dbReference>
<dbReference type="Gene3D" id="2.60.40.290">
    <property type="match status" value="2"/>
</dbReference>
<comment type="caution">
    <text evidence="3">The sequence shown here is derived from an EMBL/GenBank/DDBJ whole genome shotgun (WGS) entry which is preliminary data.</text>
</comment>
<accession>A0ABN8QA53</accession>
<dbReference type="InterPro" id="IPR012291">
    <property type="entry name" value="CBM2_carb-bd_dom_sf"/>
</dbReference>
<dbReference type="SUPFAM" id="SSF49384">
    <property type="entry name" value="Carbohydrate-binding domain"/>
    <property type="match status" value="2"/>
</dbReference>
<evidence type="ECO:0000259" key="2">
    <source>
        <dbReference type="Pfam" id="PF00553"/>
    </source>
</evidence>
<sequence>MRTVLLTLVALLLVSGLKSEGEAEWKKRHEWARQFWGTFKITPSKPVGPDGWKMTVTFPEPGIRRIEVWQAKIVSVNDDKTEFVLENQHWNAELEEEKTLEFPFTVTKKNRKRLKGMTVSFERIGEESGSEFSMRYFPKLPPTLKHLNVSSHFGRPVMRCTFVVLAISILLLYSQRAFSEEVKVKIFNQWPQGFYGQISIDLEDEVEDGWQITLKFSKPIKELLAWNANVDASSDDKMVYILKNRFWNKKLKAKRLKFRFLGYKAKVNERAPKISGEFTRLGEESGSGFSK</sequence>
<gene>
    <name evidence="3" type="ORF">PEVE_00002639</name>
</gene>
<evidence type="ECO:0000256" key="1">
    <source>
        <dbReference type="SAM" id="SignalP"/>
    </source>
</evidence>
<feature type="signal peptide" evidence="1">
    <location>
        <begin position="1"/>
        <end position="19"/>
    </location>
</feature>
<feature type="domain" description="CBM2" evidence="2">
    <location>
        <begin position="182"/>
        <end position="268"/>
    </location>
</feature>
<protein>
    <recommendedName>
        <fullName evidence="2">CBM2 domain-containing protein</fullName>
    </recommendedName>
</protein>
<feature type="domain" description="CBM2" evidence="2">
    <location>
        <begin position="22"/>
        <end position="111"/>
    </location>
</feature>